<keyword evidence="3" id="KW-0675">Receptor</keyword>
<comment type="similarity">
    <text evidence="1">Belongs to the UPF0065 (bug) family.</text>
</comment>
<evidence type="ECO:0000313" key="3">
    <source>
        <dbReference type="EMBL" id="RZS81203.1"/>
    </source>
</evidence>
<evidence type="ECO:0000256" key="2">
    <source>
        <dbReference type="SAM" id="SignalP"/>
    </source>
</evidence>
<feature type="signal peptide" evidence="2">
    <location>
        <begin position="1"/>
        <end position="27"/>
    </location>
</feature>
<reference evidence="3 4" key="1">
    <citation type="submission" date="2019-02" db="EMBL/GenBank/DDBJ databases">
        <title>Genomic Encyclopedia of Type Strains, Phase IV (KMG-IV): sequencing the most valuable type-strain genomes for metagenomic binning, comparative biology and taxonomic classification.</title>
        <authorList>
            <person name="Goeker M."/>
        </authorList>
    </citation>
    <scope>NUCLEOTIDE SEQUENCE [LARGE SCALE GENOMIC DNA]</scope>
    <source>
        <strain evidence="3 4">K24</strain>
    </source>
</reference>
<dbReference type="Gene3D" id="3.40.190.150">
    <property type="entry name" value="Bordetella uptake gene, domain 1"/>
    <property type="match status" value="1"/>
</dbReference>
<dbReference type="Pfam" id="PF03401">
    <property type="entry name" value="TctC"/>
    <property type="match status" value="1"/>
</dbReference>
<gene>
    <name evidence="3" type="ORF">EV675_3824</name>
</gene>
<dbReference type="PIRSF" id="PIRSF017082">
    <property type="entry name" value="YflP"/>
    <property type="match status" value="1"/>
</dbReference>
<dbReference type="PANTHER" id="PTHR42928:SF5">
    <property type="entry name" value="BLR1237 PROTEIN"/>
    <property type="match status" value="1"/>
</dbReference>
<comment type="caution">
    <text evidence="3">The sequence shown here is derived from an EMBL/GenBank/DDBJ whole genome shotgun (WGS) entry which is preliminary data.</text>
</comment>
<dbReference type="InterPro" id="IPR005064">
    <property type="entry name" value="BUG"/>
</dbReference>
<dbReference type="PANTHER" id="PTHR42928">
    <property type="entry name" value="TRICARBOXYLATE-BINDING PROTEIN"/>
    <property type="match status" value="1"/>
</dbReference>
<dbReference type="CDD" id="cd07012">
    <property type="entry name" value="PBP2_Bug_TTT"/>
    <property type="match status" value="1"/>
</dbReference>
<protein>
    <submittedName>
        <fullName evidence="3">Tripartite-type tricarboxylate transporter receptor subunit TctC</fullName>
    </submittedName>
</protein>
<dbReference type="AlphaFoldDB" id="A0A4Q7NE04"/>
<dbReference type="Gene3D" id="3.40.190.10">
    <property type="entry name" value="Periplasmic binding protein-like II"/>
    <property type="match status" value="1"/>
</dbReference>
<dbReference type="InterPro" id="IPR042100">
    <property type="entry name" value="Bug_dom1"/>
</dbReference>
<organism evidence="3 4">
    <name type="scientific">Pigmentiphaga kullae</name>
    <dbReference type="NCBI Taxonomy" id="151784"/>
    <lineage>
        <taxon>Bacteria</taxon>
        <taxon>Pseudomonadati</taxon>
        <taxon>Pseudomonadota</taxon>
        <taxon>Betaproteobacteria</taxon>
        <taxon>Burkholderiales</taxon>
        <taxon>Alcaligenaceae</taxon>
        <taxon>Pigmentiphaga</taxon>
    </lineage>
</organism>
<dbReference type="Proteomes" id="UP000292445">
    <property type="component" value="Unassembled WGS sequence"/>
</dbReference>
<dbReference type="SUPFAM" id="SSF53850">
    <property type="entry name" value="Periplasmic binding protein-like II"/>
    <property type="match status" value="1"/>
</dbReference>
<dbReference type="EMBL" id="SGXC01000002">
    <property type="protein sequence ID" value="RZS81203.1"/>
    <property type="molecule type" value="Genomic_DNA"/>
</dbReference>
<keyword evidence="2" id="KW-0732">Signal</keyword>
<accession>A0A4Q7NE04</accession>
<feature type="chain" id="PRO_5020995220" evidence="2">
    <location>
        <begin position="28"/>
        <end position="324"/>
    </location>
</feature>
<evidence type="ECO:0000256" key="1">
    <source>
        <dbReference type="ARBA" id="ARBA00006987"/>
    </source>
</evidence>
<sequence length="324" mass="34219">MKRPLIAPRLFLAAASLLIASTAGAQAYPTRPIKMIVPFPVGGSTDTYARLAGKLLGEALGQPVIVDNRAGATGLIGSRLAKDAPADGYTLLYTTNSAHVIGPLLHKQHAFDPAADFTPITEALRFPAYLVASTKLPARTFKEFIALAKARPGALSYASAGTGGGSHLACEQMLDAAGIKALHVPYSGAGPAQTSVIAGEVDFLCDSVGNSQPMVRAGKMRGLALAAAQRSPAIPDIPTLREEGVPVEAYVWQGVFAPKGLPTDIRDKLATEIARVMRTPEMQARLQKDGYDLVLQPPGQFAKDLVAEQSMWARLIAEKNIKAD</sequence>
<evidence type="ECO:0000313" key="4">
    <source>
        <dbReference type="Proteomes" id="UP000292445"/>
    </source>
</evidence>
<keyword evidence="4" id="KW-1185">Reference proteome</keyword>
<name>A0A4Q7NE04_9BURK</name>
<proteinExistence type="inferred from homology"/>
<dbReference type="RefSeq" id="WP_130358792.1">
    <property type="nucleotide sequence ID" value="NZ_SGXC01000002.1"/>
</dbReference>
<dbReference type="OrthoDB" id="8676011at2"/>